<evidence type="ECO:0000313" key="2">
    <source>
        <dbReference type="Proteomes" id="UP000278437"/>
    </source>
</evidence>
<gene>
    <name evidence="1" type="ORF">STH12_02426</name>
</gene>
<reference evidence="2" key="1">
    <citation type="submission" date="2017-03" db="EMBL/GenBank/DDBJ databases">
        <title>Full genome sequence of a non-lethal Shewanella isolate that potentiates virulence of Vibio parahaemolyticus causing acute hepatopancreatic necrosis disease (AHPND) in shrimp.</title>
        <authorList>
            <person name="Prachumwat A."/>
            <person name="Sritunyalucksana K."/>
        </authorList>
    </citation>
    <scope>NUCLEOTIDE SEQUENCE [LARGE SCALE GENOMIC DNA]</scope>
    <source>
        <strain evidence="2">TH2012</strain>
    </source>
</reference>
<organism evidence="1 2">
    <name type="scientific">Shewanella khirikhana</name>
    <dbReference type="NCBI Taxonomy" id="1965282"/>
    <lineage>
        <taxon>Bacteria</taxon>
        <taxon>Pseudomonadati</taxon>
        <taxon>Pseudomonadota</taxon>
        <taxon>Gammaproteobacteria</taxon>
        <taxon>Alteromonadales</taxon>
        <taxon>Shewanellaceae</taxon>
        <taxon>Shewanella</taxon>
    </lineage>
</organism>
<dbReference type="Proteomes" id="UP000278437">
    <property type="component" value="Chromosome"/>
</dbReference>
<dbReference type="RefSeq" id="WP_126167776.1">
    <property type="nucleotide sequence ID" value="NZ_CP020373.1"/>
</dbReference>
<proteinExistence type="predicted"/>
<protein>
    <recommendedName>
        <fullName evidence="3">DUF4123 domain-containing protein</fullName>
    </recommendedName>
</protein>
<sequence length="314" mass="36646">MNHTPQVATEPQDVVALHELLRRDQKRFIYALLSLIPHPDWQEAWQICQKSDCWRYLPWSPLLQTSDTPVLLLRLEEGNPAETHVLWLAAFSQGAFAPLLHETDMDWEQVIDFWQQRLVAHYPSGELAQFGCHANDVFPRLWHSLSGSSRQLWLANHGDIYLPIQDQNKGLSWSLHAQSGNDSHQEEHKFLPLRLDEPQYEYIARPARRYEQTKALFARLSLYHSSELSLERLTQTYLSFLEDVEQAFPSQSAVEHEYLAQRCFVWGRHYHSMPEFKSLLAAHSVVEALTLFQLQCEELPTLAAQTDFYQWLTP</sequence>
<keyword evidence="2" id="KW-1185">Reference proteome</keyword>
<name>A0ABN5TVN7_9GAMM</name>
<evidence type="ECO:0000313" key="1">
    <source>
        <dbReference type="EMBL" id="AZQ11504.1"/>
    </source>
</evidence>
<dbReference type="EMBL" id="CP020373">
    <property type="protein sequence ID" value="AZQ11504.1"/>
    <property type="molecule type" value="Genomic_DNA"/>
</dbReference>
<evidence type="ECO:0008006" key="3">
    <source>
        <dbReference type="Google" id="ProtNLM"/>
    </source>
</evidence>
<accession>A0ABN5TVN7</accession>